<gene>
    <name evidence="1" type="ORF">AVEN_122176_1</name>
</gene>
<dbReference type="PANTHER" id="PTHR47331:SF5">
    <property type="entry name" value="RIBONUCLEASE H"/>
    <property type="match status" value="1"/>
</dbReference>
<proteinExistence type="predicted"/>
<comment type="caution">
    <text evidence="1">The sequence shown here is derived from an EMBL/GenBank/DDBJ whole genome shotgun (WGS) entry which is preliminary data.</text>
</comment>
<reference evidence="1 2" key="1">
    <citation type="journal article" date="2019" name="Sci. Rep.">
        <title>Orb-weaving spider Araneus ventricosus genome elucidates the spidroin gene catalogue.</title>
        <authorList>
            <person name="Kono N."/>
            <person name="Nakamura H."/>
            <person name="Ohtoshi R."/>
            <person name="Moran D.A.P."/>
            <person name="Shinohara A."/>
            <person name="Yoshida Y."/>
            <person name="Fujiwara M."/>
            <person name="Mori M."/>
            <person name="Tomita M."/>
            <person name="Arakawa K."/>
        </authorList>
    </citation>
    <scope>NUCLEOTIDE SEQUENCE [LARGE SCALE GENOMIC DNA]</scope>
</reference>
<protein>
    <submittedName>
        <fullName evidence="1">Uncharacterized protein</fullName>
    </submittedName>
</protein>
<accession>A0A4Y2EM89</accession>
<dbReference type="AlphaFoldDB" id="A0A4Y2EM89"/>
<name>A0A4Y2EM89_ARAVE</name>
<feature type="non-terminal residue" evidence="1">
    <location>
        <position position="1"/>
    </location>
</feature>
<evidence type="ECO:0000313" key="2">
    <source>
        <dbReference type="Proteomes" id="UP000499080"/>
    </source>
</evidence>
<dbReference type="EMBL" id="BGPR01170775">
    <property type="protein sequence ID" value="GBM29981.1"/>
    <property type="molecule type" value="Genomic_DNA"/>
</dbReference>
<dbReference type="SUPFAM" id="SSF56672">
    <property type="entry name" value="DNA/RNA polymerases"/>
    <property type="match status" value="1"/>
</dbReference>
<dbReference type="Proteomes" id="UP000499080">
    <property type="component" value="Unassembled WGS sequence"/>
</dbReference>
<dbReference type="PANTHER" id="PTHR47331">
    <property type="entry name" value="PHD-TYPE DOMAIN-CONTAINING PROTEIN"/>
    <property type="match status" value="1"/>
</dbReference>
<keyword evidence="2" id="KW-1185">Reference proteome</keyword>
<evidence type="ECO:0000313" key="1">
    <source>
        <dbReference type="EMBL" id="GBM29981.1"/>
    </source>
</evidence>
<dbReference type="GO" id="GO:0071897">
    <property type="term" value="P:DNA biosynthetic process"/>
    <property type="evidence" value="ECO:0007669"/>
    <property type="project" value="UniProtKB-ARBA"/>
</dbReference>
<dbReference type="InterPro" id="IPR043502">
    <property type="entry name" value="DNA/RNA_pol_sf"/>
</dbReference>
<sequence length="370" mass="42325">QKFHVKTSAFLIEKITDNIPTINLPQSLKDSFSDLLLADPNFHNASEIDVLLGVNVFLSLMKGETIKRDERLPFALSTKMGWVIAGSTAFPVENLEETSVSYLSVNTEELIQSFWELEQIPTSSSFTKEENLCEKHFIENYARNDKGRYSVKLPFKAERQELGDSKGLAFRQFLNLEKKLLKIPNVYQQYKDFMSEYLSLGHMEEVDEDSVDVKNEHFYIPYHHVIKESSLTTRLHVVFNASAKSSSGVSLNDTLMIGPKNQDDLFGILLRFRSHNIAVTSDLQKMYRQVNIENEDRNFQKILWRDNPSSLIKTYRLCTVTYGTASASYLATRVLKQLAIDESSNFPKASEVLMHNCYVDDVLFGADTLE</sequence>
<organism evidence="1 2">
    <name type="scientific">Araneus ventricosus</name>
    <name type="common">Orbweaver spider</name>
    <name type="synonym">Epeira ventricosa</name>
    <dbReference type="NCBI Taxonomy" id="182803"/>
    <lineage>
        <taxon>Eukaryota</taxon>
        <taxon>Metazoa</taxon>
        <taxon>Ecdysozoa</taxon>
        <taxon>Arthropoda</taxon>
        <taxon>Chelicerata</taxon>
        <taxon>Arachnida</taxon>
        <taxon>Araneae</taxon>
        <taxon>Araneomorphae</taxon>
        <taxon>Entelegynae</taxon>
        <taxon>Araneoidea</taxon>
        <taxon>Araneidae</taxon>
        <taxon>Araneus</taxon>
    </lineage>
</organism>
<dbReference type="OrthoDB" id="6494075at2759"/>